<feature type="signal peptide" evidence="1">
    <location>
        <begin position="1"/>
        <end position="17"/>
    </location>
</feature>
<evidence type="ECO:0000313" key="2">
    <source>
        <dbReference type="EMBL" id="KXB30961.1"/>
    </source>
</evidence>
<protein>
    <recommendedName>
        <fullName evidence="4">DUF3108 domain-containing protein</fullName>
    </recommendedName>
</protein>
<evidence type="ECO:0000313" key="3">
    <source>
        <dbReference type="Proteomes" id="UP000070186"/>
    </source>
</evidence>
<dbReference type="InterPro" id="IPR021457">
    <property type="entry name" value="DUF3108"/>
</dbReference>
<evidence type="ECO:0000256" key="1">
    <source>
        <dbReference type="SAM" id="SignalP"/>
    </source>
</evidence>
<feature type="chain" id="PRO_5007459466" description="DUF3108 domain-containing protein" evidence="1">
    <location>
        <begin position="18"/>
        <end position="338"/>
    </location>
</feature>
<evidence type="ECO:0008006" key="4">
    <source>
        <dbReference type="Google" id="ProtNLM"/>
    </source>
</evidence>
<reference evidence="2 3" key="1">
    <citation type="submission" date="2015-12" db="EMBL/GenBank/DDBJ databases">
        <title>Nitrous oxide reduction kinetics distinguish bacteria harboring typical versus atypical NosZ.</title>
        <authorList>
            <person name="Yoon S."/>
            <person name="Nissen S."/>
            <person name="Park D."/>
            <person name="Sanford R.A."/>
            <person name="Loeffler F.E."/>
        </authorList>
    </citation>
    <scope>NUCLEOTIDE SEQUENCE [LARGE SCALE GENOMIC DNA]</scope>
    <source>
        <strain evidence="2 3">ATCC BAA-841</strain>
    </source>
</reference>
<proteinExistence type="predicted"/>
<name>A0A133XJ47_9RHOO</name>
<dbReference type="AlphaFoldDB" id="A0A133XJ47"/>
<organism evidence="2 3">
    <name type="scientific">Dechloromonas denitrificans</name>
    <dbReference type="NCBI Taxonomy" id="281362"/>
    <lineage>
        <taxon>Bacteria</taxon>
        <taxon>Pseudomonadati</taxon>
        <taxon>Pseudomonadota</taxon>
        <taxon>Betaproteobacteria</taxon>
        <taxon>Rhodocyclales</taxon>
        <taxon>Azonexaceae</taxon>
        <taxon>Dechloromonas</taxon>
    </lineage>
</organism>
<comment type="caution">
    <text evidence="2">The sequence shown here is derived from an EMBL/GenBank/DDBJ whole genome shotgun (WGS) entry which is preliminary data.</text>
</comment>
<keyword evidence="3" id="KW-1185">Reference proteome</keyword>
<dbReference type="Pfam" id="PF11306">
    <property type="entry name" value="DUF3108"/>
    <property type="match status" value="1"/>
</dbReference>
<sequence length="338" mass="35944">MPFVLILALAGSLAVHGVALFGTDVELFGGGPEPAPLQVELQVTPPAPVAAPVVTKPAVKAKPKVLASARHTAPAITTPVVAAPEAGLETPPEIAPPTPSTAGLAPVKPVKPVLAARGTIRFAIFKESLGLQVGRAEHHWEFGEDGSYRLTGVTETSGLAALLKPVRLEIESRGQLVAGGLRPDTFRSRKNGKDANENADFDWSTAAVSLSRDGSVRQIVPGTQDILSLNYQLAYLGRLAEGRDIGVVTGKKYERYALDSLGEEELETPAGRFRTLHLRALTDNTTEIWIALDRQRLPVKIRFTDKKGESFEQVVTEIGTAGEAPRPDVAAPAAQPPF</sequence>
<gene>
    <name evidence="2" type="ORF">AT959_09640</name>
</gene>
<dbReference type="STRING" id="281362.AT959_09640"/>
<accession>A0A133XJ47</accession>
<dbReference type="Proteomes" id="UP000070186">
    <property type="component" value="Unassembled WGS sequence"/>
</dbReference>
<dbReference type="RefSeq" id="WP_066882760.1">
    <property type="nucleotide sequence ID" value="NZ_LODL01000019.1"/>
</dbReference>
<dbReference type="EMBL" id="LODL01000019">
    <property type="protein sequence ID" value="KXB30961.1"/>
    <property type="molecule type" value="Genomic_DNA"/>
</dbReference>
<keyword evidence="1" id="KW-0732">Signal</keyword>